<feature type="region of interest" description="Disordered" evidence="1">
    <location>
        <begin position="1"/>
        <end position="24"/>
    </location>
</feature>
<keyword evidence="2" id="KW-1133">Transmembrane helix</keyword>
<name>A0A9P7ZRD5_9HYPO</name>
<proteinExistence type="predicted"/>
<evidence type="ECO:0000256" key="1">
    <source>
        <dbReference type="SAM" id="MobiDB-lite"/>
    </source>
</evidence>
<sequence length="99" mass="10741">MACRTQTLTTKRNASLSNPSSPYSDPAGNMVALFSLISSIALFTFAIRPATAQWYVLGVKDEWETTQPPGGLGYTTHDYSIAVKDVMSIRLNNERPSGG</sequence>
<dbReference type="Proteomes" id="UP000887229">
    <property type="component" value="Unassembled WGS sequence"/>
</dbReference>
<dbReference type="RefSeq" id="XP_046120848.1">
    <property type="nucleotide sequence ID" value="XM_046264779.1"/>
</dbReference>
<keyword evidence="2" id="KW-0472">Membrane</keyword>
<evidence type="ECO:0000313" key="3">
    <source>
        <dbReference type="EMBL" id="KAG9256924.1"/>
    </source>
</evidence>
<reference evidence="3" key="1">
    <citation type="journal article" date="2021" name="IMA Fungus">
        <title>Genomic characterization of three marine fungi, including Emericellopsis atlantica sp. nov. with signatures of a generalist lifestyle and marine biomass degradation.</title>
        <authorList>
            <person name="Hagestad O.C."/>
            <person name="Hou L."/>
            <person name="Andersen J.H."/>
            <person name="Hansen E.H."/>
            <person name="Altermark B."/>
            <person name="Li C."/>
            <person name="Kuhnert E."/>
            <person name="Cox R.J."/>
            <person name="Crous P.W."/>
            <person name="Spatafora J.W."/>
            <person name="Lail K."/>
            <person name="Amirebrahimi M."/>
            <person name="Lipzen A."/>
            <person name="Pangilinan J."/>
            <person name="Andreopoulos W."/>
            <person name="Hayes R.D."/>
            <person name="Ng V."/>
            <person name="Grigoriev I.V."/>
            <person name="Jackson S.A."/>
            <person name="Sutton T.D.S."/>
            <person name="Dobson A.D.W."/>
            <person name="Rama T."/>
        </authorList>
    </citation>
    <scope>NUCLEOTIDE SEQUENCE</scope>
    <source>
        <strain evidence="3">TS7</strain>
    </source>
</reference>
<accession>A0A9P7ZRD5</accession>
<organism evidence="3 4">
    <name type="scientific">Emericellopsis atlantica</name>
    <dbReference type="NCBI Taxonomy" id="2614577"/>
    <lineage>
        <taxon>Eukaryota</taxon>
        <taxon>Fungi</taxon>
        <taxon>Dikarya</taxon>
        <taxon>Ascomycota</taxon>
        <taxon>Pezizomycotina</taxon>
        <taxon>Sordariomycetes</taxon>
        <taxon>Hypocreomycetidae</taxon>
        <taxon>Hypocreales</taxon>
        <taxon>Bionectriaceae</taxon>
        <taxon>Emericellopsis</taxon>
    </lineage>
</organism>
<evidence type="ECO:0000313" key="4">
    <source>
        <dbReference type="Proteomes" id="UP000887229"/>
    </source>
</evidence>
<comment type="caution">
    <text evidence="3">The sequence shown here is derived from an EMBL/GenBank/DDBJ whole genome shotgun (WGS) entry which is preliminary data.</text>
</comment>
<keyword evidence="2" id="KW-0812">Transmembrane</keyword>
<dbReference type="GeneID" id="70295682"/>
<keyword evidence="4" id="KW-1185">Reference proteome</keyword>
<dbReference type="EMBL" id="MU251247">
    <property type="protein sequence ID" value="KAG9256924.1"/>
    <property type="molecule type" value="Genomic_DNA"/>
</dbReference>
<gene>
    <name evidence="3" type="ORF">F5Z01DRAFT_672150</name>
</gene>
<evidence type="ECO:0000256" key="2">
    <source>
        <dbReference type="SAM" id="Phobius"/>
    </source>
</evidence>
<dbReference type="AlphaFoldDB" id="A0A9P7ZRD5"/>
<protein>
    <submittedName>
        <fullName evidence="3">Uncharacterized protein</fullName>
    </submittedName>
</protein>
<feature type="transmembrane region" description="Helical" evidence="2">
    <location>
        <begin position="27"/>
        <end position="47"/>
    </location>
</feature>
<feature type="compositionally biased region" description="Polar residues" evidence="1">
    <location>
        <begin position="1"/>
        <end position="23"/>
    </location>
</feature>